<dbReference type="GO" id="GO:0004553">
    <property type="term" value="F:hydrolase activity, hydrolyzing O-glycosyl compounds"/>
    <property type="evidence" value="ECO:0007669"/>
    <property type="project" value="InterPro"/>
</dbReference>
<evidence type="ECO:0000313" key="2">
    <source>
        <dbReference type="Proteomes" id="UP000256709"/>
    </source>
</evidence>
<name>A0A3E0VAC5_9MICO</name>
<comment type="caution">
    <text evidence="1">The sequence shown here is derived from an EMBL/GenBank/DDBJ whole genome shotgun (WGS) entry which is preliminary data.</text>
</comment>
<dbReference type="AlphaFoldDB" id="A0A3E0VAC5"/>
<proteinExistence type="predicted"/>
<dbReference type="GO" id="GO:0005975">
    <property type="term" value="P:carbohydrate metabolic process"/>
    <property type="evidence" value="ECO:0007669"/>
    <property type="project" value="InterPro"/>
</dbReference>
<dbReference type="InterPro" id="IPR017853">
    <property type="entry name" value="GH"/>
</dbReference>
<dbReference type="Gene3D" id="3.20.20.80">
    <property type="entry name" value="Glycosidases"/>
    <property type="match status" value="1"/>
</dbReference>
<dbReference type="OrthoDB" id="9765195at2"/>
<protein>
    <recommendedName>
        <fullName evidence="3">Beta-glucosidase</fullName>
    </recommendedName>
</protein>
<evidence type="ECO:0000313" key="1">
    <source>
        <dbReference type="EMBL" id="RFA06802.1"/>
    </source>
</evidence>
<gene>
    <name evidence="1" type="ORF">B7R21_18295</name>
</gene>
<sequence length="435" mass="47708">MTHPLSAFPAGELRWLIGIEDTCVYPQPGSAMGTLNEFELTGHDANWRDDLETAAELGATGIRYGVSWPLVHTAPGVFDWSSLDERFHFAVHGLGLTVIADLVHYGTPTWLNDSFASADYPDAIAEFAGAFAARYRGIVDHITPLNEPLTTASFCGLRGVWPPALTGWAGWCTVAVGIARGVQKSVTAIREANADAVIVHVEASAIYETLDNHLLAEVALHQSIATLPTDLILGRVDPEHPLRDWMLANSTPAALLDELQQNAATVDLMGVNYYPDLTPRVLERVADTVRQVTANRWRAGLQEVLLMWSARYSLPILVTETSIEGTPELRRDWLLAATETLQELSDDGVDVRGLTWWPLLDFVDWSIASGGRNVEEFVLDAANSDDATAETFADPDDGLTPFFRRMGLLTLIEQPDAPPLRELTIAAHHFPKAIK</sequence>
<dbReference type="EMBL" id="NBXA01000049">
    <property type="protein sequence ID" value="RFA06802.1"/>
    <property type="molecule type" value="Genomic_DNA"/>
</dbReference>
<dbReference type="RefSeq" id="WP_116284703.1">
    <property type="nucleotide sequence ID" value="NZ_NBXA01000049.1"/>
</dbReference>
<reference evidence="1 2" key="1">
    <citation type="submission" date="2017-04" db="EMBL/GenBank/DDBJ databases">
        <title>Comparative genome analysis of Subtercola boreus.</title>
        <authorList>
            <person name="Cho Y.-J."/>
            <person name="Cho A."/>
            <person name="Kim O.-S."/>
            <person name="Lee J.-I."/>
        </authorList>
    </citation>
    <scope>NUCLEOTIDE SEQUENCE [LARGE SCALE GENOMIC DNA]</scope>
    <source>
        <strain evidence="1 2">P27444</strain>
    </source>
</reference>
<accession>A0A3E0VAC5</accession>
<dbReference type="InterPro" id="IPR001360">
    <property type="entry name" value="Glyco_hydro_1"/>
</dbReference>
<evidence type="ECO:0008006" key="3">
    <source>
        <dbReference type="Google" id="ProtNLM"/>
    </source>
</evidence>
<organism evidence="1 2">
    <name type="scientific">Subtercola boreus</name>
    <dbReference type="NCBI Taxonomy" id="120213"/>
    <lineage>
        <taxon>Bacteria</taxon>
        <taxon>Bacillati</taxon>
        <taxon>Actinomycetota</taxon>
        <taxon>Actinomycetes</taxon>
        <taxon>Micrococcales</taxon>
        <taxon>Microbacteriaceae</taxon>
        <taxon>Subtercola</taxon>
    </lineage>
</organism>
<dbReference type="SUPFAM" id="SSF51445">
    <property type="entry name" value="(Trans)glycosidases"/>
    <property type="match status" value="1"/>
</dbReference>
<dbReference type="Proteomes" id="UP000256709">
    <property type="component" value="Unassembled WGS sequence"/>
</dbReference>
<dbReference type="Pfam" id="PF00232">
    <property type="entry name" value="Glyco_hydro_1"/>
    <property type="match status" value="1"/>
</dbReference>